<comment type="caution">
    <text evidence="2">The sequence shown here is derived from an EMBL/GenBank/DDBJ whole genome shotgun (WGS) entry which is preliminary data.</text>
</comment>
<name>A0A431U1U8_9BACT</name>
<accession>A0A431U1U8</accession>
<dbReference type="AlphaFoldDB" id="A0A431U1U8"/>
<evidence type="ECO:0000256" key="1">
    <source>
        <dbReference type="SAM" id="SignalP"/>
    </source>
</evidence>
<evidence type="ECO:0000313" key="2">
    <source>
        <dbReference type="EMBL" id="RTQ49160.1"/>
    </source>
</evidence>
<keyword evidence="3" id="KW-1185">Reference proteome</keyword>
<evidence type="ECO:0000313" key="3">
    <source>
        <dbReference type="Proteomes" id="UP000282184"/>
    </source>
</evidence>
<keyword evidence="1" id="KW-0732">Signal</keyword>
<reference evidence="2 3" key="1">
    <citation type="submission" date="2018-12" db="EMBL/GenBank/DDBJ databases">
        <title>Hymenobacter gummosus sp. nov., isolated from a spring.</title>
        <authorList>
            <person name="Nie L."/>
        </authorList>
    </citation>
    <scope>NUCLEOTIDE SEQUENCE [LARGE SCALE GENOMIC DNA]</scope>
    <source>
        <strain evidence="2 3">KCTC 52166</strain>
    </source>
</reference>
<dbReference type="EMBL" id="RXOF01000007">
    <property type="protein sequence ID" value="RTQ49160.1"/>
    <property type="molecule type" value="Genomic_DNA"/>
</dbReference>
<dbReference type="RefSeq" id="WP_126693691.1">
    <property type="nucleotide sequence ID" value="NZ_RXOF01000007.1"/>
</dbReference>
<evidence type="ECO:0008006" key="4">
    <source>
        <dbReference type="Google" id="ProtNLM"/>
    </source>
</evidence>
<feature type="chain" id="PRO_5019248981" description="DUF4890 domain-containing protein" evidence="1">
    <location>
        <begin position="20"/>
        <end position="118"/>
    </location>
</feature>
<proteinExistence type="predicted"/>
<dbReference type="OrthoDB" id="884913at2"/>
<sequence length="118" mass="13023">MKTLVAAALLTFSLTTAFAQDTPSPAQRATEYARALAPQIGLDPARMLQVKKLALSRMEREQEIDRMYAGDEAMRQPKLAAVNQEYRESLKGLLTPAQFQRFEQWAATAPANATAAKP</sequence>
<protein>
    <recommendedName>
        <fullName evidence="4">DUF4890 domain-containing protein</fullName>
    </recommendedName>
</protein>
<dbReference type="Proteomes" id="UP000282184">
    <property type="component" value="Unassembled WGS sequence"/>
</dbReference>
<gene>
    <name evidence="2" type="ORF">EJV47_13510</name>
</gene>
<organism evidence="2 3">
    <name type="scientific">Hymenobacter gummosus</name>
    <dbReference type="NCBI Taxonomy" id="1776032"/>
    <lineage>
        <taxon>Bacteria</taxon>
        <taxon>Pseudomonadati</taxon>
        <taxon>Bacteroidota</taxon>
        <taxon>Cytophagia</taxon>
        <taxon>Cytophagales</taxon>
        <taxon>Hymenobacteraceae</taxon>
        <taxon>Hymenobacter</taxon>
    </lineage>
</organism>
<feature type="signal peptide" evidence="1">
    <location>
        <begin position="1"/>
        <end position="19"/>
    </location>
</feature>